<dbReference type="GO" id="GO:0007005">
    <property type="term" value="P:mitochondrion organization"/>
    <property type="evidence" value="ECO:0007669"/>
    <property type="project" value="EnsemblFungi"/>
</dbReference>
<proteinExistence type="predicted"/>
<dbReference type="PANTHER" id="PTHR28052:SF1">
    <property type="entry name" value="UPF0545 PROTEIN C22ORF39"/>
    <property type="match status" value="1"/>
</dbReference>
<dbReference type="EMBL" id="CP002497">
    <property type="protein sequence ID" value="AET37305.1"/>
    <property type="molecule type" value="Genomic_DNA"/>
</dbReference>
<evidence type="ECO:0000313" key="2">
    <source>
        <dbReference type="Proteomes" id="UP000006790"/>
    </source>
</evidence>
<dbReference type="OMA" id="GQFRNYY"/>
<dbReference type="Pfam" id="PF11326">
    <property type="entry name" value="PANTS-like"/>
    <property type="match status" value="1"/>
</dbReference>
<dbReference type="eggNOG" id="ENOG502S4MN">
    <property type="taxonomic scope" value="Eukaryota"/>
</dbReference>
<evidence type="ECO:0008006" key="3">
    <source>
        <dbReference type="Google" id="ProtNLM"/>
    </source>
</evidence>
<gene>
    <name evidence="1" type="ordered locus">Ecym_1047</name>
</gene>
<keyword evidence="2" id="KW-1185">Reference proteome</keyword>
<dbReference type="RefSeq" id="XP_003644122.1">
    <property type="nucleotide sequence ID" value="XM_003644074.1"/>
</dbReference>
<dbReference type="AlphaFoldDB" id="G8JM96"/>
<evidence type="ECO:0000313" key="1">
    <source>
        <dbReference type="EMBL" id="AET37305.1"/>
    </source>
</evidence>
<dbReference type="Proteomes" id="UP000006790">
    <property type="component" value="Chromosome 1"/>
</dbReference>
<organism evidence="1 2">
    <name type="scientific">Eremothecium cymbalariae (strain CBS 270.75 / DBVPG 7215 / KCTC 17166 / NRRL Y-17582)</name>
    <name type="common">Yeast</name>
    <dbReference type="NCBI Taxonomy" id="931890"/>
    <lineage>
        <taxon>Eukaryota</taxon>
        <taxon>Fungi</taxon>
        <taxon>Dikarya</taxon>
        <taxon>Ascomycota</taxon>
        <taxon>Saccharomycotina</taxon>
        <taxon>Saccharomycetes</taxon>
        <taxon>Saccharomycetales</taxon>
        <taxon>Saccharomycetaceae</taxon>
        <taxon>Eremothecium</taxon>
    </lineage>
</organism>
<dbReference type="InterPro" id="IPR021475">
    <property type="entry name" value="Pants/Emi1-like"/>
</dbReference>
<dbReference type="OrthoDB" id="2017405at2759"/>
<dbReference type="STRING" id="931890.G8JM96"/>
<dbReference type="GeneID" id="11469542"/>
<dbReference type="InParanoid" id="G8JM96"/>
<dbReference type="HOGENOM" id="CLU_114639_2_0_1"/>
<name>G8JM96_ERECY</name>
<protein>
    <recommendedName>
        <fullName evidence="3">Early meiotic induction protein 1</fullName>
    </recommendedName>
</protein>
<dbReference type="PANTHER" id="PTHR28052">
    <property type="entry name" value="UPF0545 PROTEIN C22ORF39"/>
    <property type="match status" value="1"/>
</dbReference>
<sequence length="84" mass="10023">MKYPTQMSCMEAFDQLTECYSIGGLVRHYYRFGELNSCAKEMEKLKFCLMYGSDPIKVQKWYRDEVETNRRTKGTSDDIWKVRS</sequence>
<accession>G8JM96</accession>
<dbReference type="KEGG" id="erc:Ecym_1047"/>
<reference evidence="2" key="1">
    <citation type="journal article" date="2012" name="G3 (Bethesda)">
        <title>Pichia sorbitophila, an interspecies yeast hybrid reveals early steps of genome resolution following polyploidization.</title>
        <authorList>
            <person name="Leh Louis V."/>
            <person name="Despons L."/>
            <person name="Friedrich A."/>
            <person name="Martin T."/>
            <person name="Durrens P."/>
            <person name="Casaregola S."/>
            <person name="Neuveglise C."/>
            <person name="Fairhead C."/>
            <person name="Marck C."/>
            <person name="Cruz J.A."/>
            <person name="Straub M.L."/>
            <person name="Kugler V."/>
            <person name="Sacerdot C."/>
            <person name="Uzunov Z."/>
            <person name="Thierry A."/>
            <person name="Weiss S."/>
            <person name="Bleykasten C."/>
            <person name="De Montigny J."/>
            <person name="Jacques N."/>
            <person name="Jung P."/>
            <person name="Lemaire M."/>
            <person name="Mallet S."/>
            <person name="Morel G."/>
            <person name="Richard G.F."/>
            <person name="Sarkar A."/>
            <person name="Savel G."/>
            <person name="Schacherer J."/>
            <person name="Seret M.L."/>
            <person name="Talla E."/>
            <person name="Samson G."/>
            <person name="Jubin C."/>
            <person name="Poulain J."/>
            <person name="Vacherie B."/>
            <person name="Barbe V."/>
            <person name="Pelletier E."/>
            <person name="Sherman D.J."/>
            <person name="Westhof E."/>
            <person name="Weissenbach J."/>
            <person name="Baret P.V."/>
            <person name="Wincker P."/>
            <person name="Gaillardin C."/>
            <person name="Dujon B."/>
            <person name="Souciet J.L."/>
        </authorList>
    </citation>
    <scope>NUCLEOTIDE SEQUENCE [LARGE SCALE GENOMIC DNA]</scope>
    <source>
        <strain evidence="2">CBS 270.75 / DBVPG 7215 / KCTC 17166 / NRRL Y-17582</strain>
    </source>
</reference>